<accession>A0A4U5MS53</accession>
<feature type="compositionally biased region" description="Basic and acidic residues" evidence="1">
    <location>
        <begin position="53"/>
        <end position="69"/>
    </location>
</feature>
<reference evidence="2 3" key="1">
    <citation type="journal article" date="2015" name="Genome Biol.">
        <title>Comparative genomics of Steinernema reveals deeply conserved gene regulatory networks.</title>
        <authorList>
            <person name="Dillman A.R."/>
            <person name="Macchietto M."/>
            <person name="Porter C.F."/>
            <person name="Rogers A."/>
            <person name="Williams B."/>
            <person name="Antoshechkin I."/>
            <person name="Lee M.M."/>
            <person name="Goodwin Z."/>
            <person name="Lu X."/>
            <person name="Lewis E.E."/>
            <person name="Goodrich-Blair H."/>
            <person name="Stock S.P."/>
            <person name="Adams B.J."/>
            <person name="Sternberg P.W."/>
            <person name="Mortazavi A."/>
        </authorList>
    </citation>
    <scope>NUCLEOTIDE SEQUENCE [LARGE SCALE GENOMIC DNA]</scope>
    <source>
        <strain evidence="2 3">ALL</strain>
    </source>
</reference>
<dbReference type="AlphaFoldDB" id="A0A4U5MS53"/>
<evidence type="ECO:0000313" key="3">
    <source>
        <dbReference type="Proteomes" id="UP000298663"/>
    </source>
</evidence>
<reference evidence="2 3" key="2">
    <citation type="journal article" date="2019" name="G3 (Bethesda)">
        <title>Hybrid Assembly of the Genome of the Entomopathogenic Nematode Steinernema carpocapsae Identifies the X-Chromosome.</title>
        <authorList>
            <person name="Serra L."/>
            <person name="Macchietto M."/>
            <person name="Macias-Munoz A."/>
            <person name="McGill C.J."/>
            <person name="Rodriguez I.M."/>
            <person name="Rodriguez B."/>
            <person name="Murad R."/>
            <person name="Mortazavi A."/>
        </authorList>
    </citation>
    <scope>NUCLEOTIDE SEQUENCE [LARGE SCALE GENOMIC DNA]</scope>
    <source>
        <strain evidence="2 3">ALL</strain>
    </source>
</reference>
<evidence type="ECO:0000256" key="1">
    <source>
        <dbReference type="SAM" id="MobiDB-lite"/>
    </source>
</evidence>
<comment type="caution">
    <text evidence="2">The sequence shown here is derived from an EMBL/GenBank/DDBJ whole genome shotgun (WGS) entry which is preliminary data.</text>
</comment>
<dbReference type="EMBL" id="AZBU02000006">
    <property type="protein sequence ID" value="TKR72521.1"/>
    <property type="molecule type" value="Genomic_DNA"/>
</dbReference>
<sequence>MQPFVKTLKKYQQNATQKCFNLGQTHLKFYSLFNMSLLSILLPHTSMATGVGRLERQERNGHEHSRLSENRISQGTAAHIKD</sequence>
<proteinExistence type="predicted"/>
<protein>
    <submittedName>
        <fullName evidence="2">Uncharacterized protein</fullName>
    </submittedName>
</protein>
<name>A0A4U5MS53_STECR</name>
<dbReference type="Proteomes" id="UP000298663">
    <property type="component" value="Unassembled WGS sequence"/>
</dbReference>
<gene>
    <name evidence="2" type="ORF">L596_019954</name>
</gene>
<organism evidence="2 3">
    <name type="scientific">Steinernema carpocapsae</name>
    <name type="common">Entomopathogenic nematode</name>
    <dbReference type="NCBI Taxonomy" id="34508"/>
    <lineage>
        <taxon>Eukaryota</taxon>
        <taxon>Metazoa</taxon>
        <taxon>Ecdysozoa</taxon>
        <taxon>Nematoda</taxon>
        <taxon>Chromadorea</taxon>
        <taxon>Rhabditida</taxon>
        <taxon>Tylenchina</taxon>
        <taxon>Panagrolaimomorpha</taxon>
        <taxon>Strongyloidoidea</taxon>
        <taxon>Steinernematidae</taxon>
        <taxon>Steinernema</taxon>
    </lineage>
</organism>
<evidence type="ECO:0000313" key="2">
    <source>
        <dbReference type="EMBL" id="TKR72521.1"/>
    </source>
</evidence>
<feature type="region of interest" description="Disordered" evidence="1">
    <location>
        <begin position="53"/>
        <end position="82"/>
    </location>
</feature>
<keyword evidence="3" id="KW-1185">Reference proteome</keyword>